<reference evidence="4" key="1">
    <citation type="submission" date="2015-07" db="EMBL/GenBank/DDBJ databases">
        <title>Genome sequencing of Sunxiuqinia dokdonensis strain SK.</title>
        <authorList>
            <person name="Ahn S."/>
            <person name="Kim B.-C."/>
        </authorList>
    </citation>
    <scope>NUCLEOTIDE SEQUENCE [LARGE SCALE GENOMIC DNA]</scope>
    <source>
        <strain evidence="4">SK</strain>
    </source>
</reference>
<dbReference type="Gene3D" id="2.60.40.10">
    <property type="entry name" value="Immunoglobulins"/>
    <property type="match status" value="1"/>
</dbReference>
<dbReference type="InterPro" id="IPR011042">
    <property type="entry name" value="6-blade_b-propeller_TolB-like"/>
</dbReference>
<dbReference type="Pfam" id="PF01833">
    <property type="entry name" value="TIG"/>
    <property type="match status" value="1"/>
</dbReference>
<organism evidence="3 4">
    <name type="scientific">Sunxiuqinia dokdonensis</name>
    <dbReference type="NCBI Taxonomy" id="1409788"/>
    <lineage>
        <taxon>Bacteria</taxon>
        <taxon>Pseudomonadati</taxon>
        <taxon>Bacteroidota</taxon>
        <taxon>Bacteroidia</taxon>
        <taxon>Marinilabiliales</taxon>
        <taxon>Prolixibacteraceae</taxon>
        <taxon>Sunxiuqinia</taxon>
    </lineage>
</organism>
<evidence type="ECO:0000313" key="4">
    <source>
        <dbReference type="Proteomes" id="UP000036958"/>
    </source>
</evidence>
<proteinExistence type="predicted"/>
<name>A0A0L8VAN1_9BACT</name>
<dbReference type="OrthoDB" id="791543at2"/>
<dbReference type="InterPro" id="IPR013783">
    <property type="entry name" value="Ig-like_fold"/>
</dbReference>
<dbReference type="PANTHER" id="PTHR13833:SF71">
    <property type="entry name" value="NHL DOMAIN-CONTAINING PROTEIN"/>
    <property type="match status" value="1"/>
</dbReference>
<feature type="signal peptide" evidence="1">
    <location>
        <begin position="1"/>
        <end position="27"/>
    </location>
</feature>
<dbReference type="CDD" id="cd00603">
    <property type="entry name" value="IPT_PCSR"/>
    <property type="match status" value="1"/>
</dbReference>
<evidence type="ECO:0000256" key="1">
    <source>
        <dbReference type="SAM" id="SignalP"/>
    </source>
</evidence>
<dbReference type="SUPFAM" id="SSF63829">
    <property type="entry name" value="Calcium-dependent phosphotriesterase"/>
    <property type="match status" value="1"/>
</dbReference>
<dbReference type="PROSITE" id="PS51257">
    <property type="entry name" value="PROKAR_LIPOPROTEIN"/>
    <property type="match status" value="1"/>
</dbReference>
<dbReference type="SUPFAM" id="SSF75011">
    <property type="entry name" value="3-carboxy-cis,cis-mucoante lactonizing enzyme"/>
    <property type="match status" value="1"/>
</dbReference>
<dbReference type="Gene3D" id="2.120.10.30">
    <property type="entry name" value="TolB, C-terminal domain"/>
    <property type="match status" value="1"/>
</dbReference>
<protein>
    <recommendedName>
        <fullName evidence="2">IPT/TIG domain-containing protein</fullName>
    </recommendedName>
</protein>
<sequence>MRMKNFITKGRGTIHFIMLAFFVFSFASCSDDDPVQTTPPYDPSKPIVVSDFTPKTGGVGQRLVIYGENFGNDPELIRVFIGGQEAIVIGVNGESLYCLVPEKAYDGTIEIYMGDRPEPLAVGSEVFAYERKMVVSTLAGFRNDRDDQGWINGHFDDAAGFREPAFMKFDPLNPDHLYVSYDHGPGIYLINFADSTVTQHLTSSAGNWWRIRSLDFSIDGEYMIVSHDQWDPNGISTSIMSRANGFKDPQILTTSRACNGASVHPVNGEMYFNGYEKGEFYRFDVMNSKPIIGDAGLGTKDYETLFLVQDNGWEFNVQIHPSGNYAYIVVVNQHYILRTDYNWDEQRFSQPYLVCGEPRVGGWEDGVGSKARLRNPYQGVFVKNPDYAGEADEYDFYFTEQHNHDLRILTPEGKVTTFAGRGSSSINPDPWGYVEGDLRQEARFDQPTGLAYNEAEKAFYVMDHQNRRLRKIALEDE</sequence>
<feature type="chain" id="PRO_5005591725" description="IPT/TIG domain-containing protein" evidence="1">
    <location>
        <begin position="28"/>
        <end position="477"/>
    </location>
</feature>
<dbReference type="InterPro" id="IPR002909">
    <property type="entry name" value="IPT_dom"/>
</dbReference>
<dbReference type="SUPFAM" id="SSF81296">
    <property type="entry name" value="E set domains"/>
    <property type="match status" value="1"/>
</dbReference>
<evidence type="ECO:0000259" key="2">
    <source>
        <dbReference type="Pfam" id="PF01833"/>
    </source>
</evidence>
<dbReference type="STRING" id="1409788.NC99_19240"/>
<feature type="domain" description="IPT/TIG" evidence="2">
    <location>
        <begin position="48"/>
        <end position="111"/>
    </location>
</feature>
<keyword evidence="1" id="KW-0732">Signal</keyword>
<dbReference type="AlphaFoldDB" id="A0A0L8VAN1"/>
<accession>A0A0L8VAN1</accession>
<keyword evidence="4" id="KW-1185">Reference proteome</keyword>
<dbReference type="PANTHER" id="PTHR13833">
    <property type="match status" value="1"/>
</dbReference>
<evidence type="ECO:0000313" key="3">
    <source>
        <dbReference type="EMBL" id="KOH45232.1"/>
    </source>
</evidence>
<dbReference type="InterPro" id="IPR014756">
    <property type="entry name" value="Ig_E-set"/>
</dbReference>
<dbReference type="EMBL" id="LGIA01000147">
    <property type="protein sequence ID" value="KOH45232.1"/>
    <property type="molecule type" value="Genomic_DNA"/>
</dbReference>
<dbReference type="PATRIC" id="fig|1409788.3.peg.1992"/>
<comment type="caution">
    <text evidence="3">The sequence shown here is derived from an EMBL/GenBank/DDBJ whole genome shotgun (WGS) entry which is preliminary data.</text>
</comment>
<gene>
    <name evidence="3" type="ORF">NC99_19240</name>
</gene>
<dbReference type="Proteomes" id="UP000036958">
    <property type="component" value="Unassembled WGS sequence"/>
</dbReference>